<evidence type="ECO:0000313" key="3">
    <source>
        <dbReference type="EMBL" id="CAE4668841.1"/>
    </source>
</evidence>
<organism evidence="3">
    <name type="scientific">Ditylum brightwellii</name>
    <dbReference type="NCBI Taxonomy" id="49249"/>
    <lineage>
        <taxon>Eukaryota</taxon>
        <taxon>Sar</taxon>
        <taxon>Stramenopiles</taxon>
        <taxon>Ochrophyta</taxon>
        <taxon>Bacillariophyta</taxon>
        <taxon>Mediophyceae</taxon>
        <taxon>Lithodesmiophycidae</taxon>
        <taxon>Lithodesmiales</taxon>
        <taxon>Lithodesmiaceae</taxon>
        <taxon>Ditylum</taxon>
    </lineage>
</organism>
<keyword evidence="2" id="KW-0812">Transmembrane</keyword>
<feature type="transmembrane region" description="Helical" evidence="2">
    <location>
        <begin position="120"/>
        <end position="141"/>
    </location>
</feature>
<reference evidence="3" key="1">
    <citation type="submission" date="2021-01" db="EMBL/GenBank/DDBJ databases">
        <authorList>
            <person name="Corre E."/>
            <person name="Pelletier E."/>
            <person name="Niang G."/>
            <person name="Scheremetjew M."/>
            <person name="Finn R."/>
            <person name="Kale V."/>
            <person name="Holt S."/>
            <person name="Cochrane G."/>
            <person name="Meng A."/>
            <person name="Brown T."/>
            <person name="Cohen L."/>
        </authorList>
    </citation>
    <scope>NUCLEOTIDE SEQUENCE</scope>
    <source>
        <strain evidence="3">GSO104</strain>
    </source>
</reference>
<name>A0A7S4WJY4_9STRA</name>
<keyword evidence="2" id="KW-0472">Membrane</keyword>
<evidence type="ECO:0000256" key="2">
    <source>
        <dbReference type="SAM" id="Phobius"/>
    </source>
</evidence>
<keyword evidence="2" id="KW-1133">Transmembrane helix</keyword>
<feature type="transmembrane region" description="Helical" evidence="2">
    <location>
        <begin position="57"/>
        <end position="86"/>
    </location>
</feature>
<evidence type="ECO:0000256" key="1">
    <source>
        <dbReference type="SAM" id="MobiDB-lite"/>
    </source>
</evidence>
<sequence length="235" mass="27381">MLQTEQTPSEMPKATQQSAPSQRIWPLHPLLLASIIPVIPTSLYVNRGFTRWFHWMILFYLLTGIERLRCFLILLGGSISAGWYAAIANDFFRHSRFFHILYKNMPLSFLSVMTNGKGEIVYTTSSLCLMAFSHVLDTFLHPGVTYLLWRAHCRSGGSLQSIITWPLLISTFLMSRFWSIFHIYYNYRRLGLYYIGDDIYKLNNQDAWIYAYTAEGIFFLMLACSKILKRSDKEI</sequence>
<feature type="region of interest" description="Disordered" evidence="1">
    <location>
        <begin position="1"/>
        <end position="20"/>
    </location>
</feature>
<feature type="transmembrane region" description="Helical" evidence="2">
    <location>
        <begin position="27"/>
        <end position="45"/>
    </location>
</feature>
<feature type="transmembrane region" description="Helical" evidence="2">
    <location>
        <begin position="207"/>
        <end position="228"/>
    </location>
</feature>
<dbReference type="AlphaFoldDB" id="A0A7S4WJY4"/>
<accession>A0A7S4WJY4</accession>
<dbReference type="EMBL" id="HBNS01061174">
    <property type="protein sequence ID" value="CAE4668841.1"/>
    <property type="molecule type" value="Transcribed_RNA"/>
</dbReference>
<gene>
    <name evidence="3" type="ORF">DBRI00130_LOCUS44087</name>
</gene>
<feature type="transmembrane region" description="Helical" evidence="2">
    <location>
        <begin position="162"/>
        <end position="187"/>
    </location>
</feature>
<protein>
    <submittedName>
        <fullName evidence="3">Uncharacterized protein</fullName>
    </submittedName>
</protein>
<proteinExistence type="predicted"/>